<evidence type="ECO:0000256" key="4">
    <source>
        <dbReference type="ARBA" id="ARBA00023015"/>
    </source>
</evidence>
<sequence>MPPRKKGKSNAATAEVLDEDAMAIDAPTPEDEEPAYDMLKDPWTDEQEISLFKGVMKWKPNGMHKHFRMLALSEYLRNHGYDQRAEPHISIQGIRKKLDTMYDMAIIDERENTFVWEDDLRDKYEEFALPNEWEHDCFMTGKRTSSEPPSSPSQSENSAPAVKKRKRRDTITVKTRASTVEETDDAMEASPPPTKAIRSVRPTKRGAGRAADSSQSRQPSKDTTADDETVGDEEEEKEDGTQDGEEEAIPSPKPKSRKGKGAEKPTARKSKRKK</sequence>
<keyword evidence="10" id="KW-1185">Reference proteome</keyword>
<dbReference type="GO" id="GO:0035267">
    <property type="term" value="C:NuA4 histone acetyltransferase complex"/>
    <property type="evidence" value="ECO:0007669"/>
    <property type="project" value="TreeGrafter"/>
</dbReference>
<keyword evidence="4" id="KW-0805">Transcription regulation</keyword>
<gene>
    <name evidence="9" type="ORF">BJ878DRAFT_448007</name>
</gene>
<dbReference type="GO" id="GO:0005634">
    <property type="term" value="C:nucleus"/>
    <property type="evidence" value="ECO:0007669"/>
    <property type="project" value="UniProtKB-SubCell"/>
</dbReference>
<evidence type="ECO:0000256" key="2">
    <source>
        <dbReference type="ARBA" id="ARBA00007117"/>
    </source>
</evidence>
<dbReference type="PANTHER" id="PTHR13581">
    <property type="entry name" value="MRG-BINDING PROTEIN"/>
    <property type="match status" value="1"/>
</dbReference>
<evidence type="ECO:0000313" key="10">
    <source>
        <dbReference type="Proteomes" id="UP000887226"/>
    </source>
</evidence>
<evidence type="ECO:0000256" key="8">
    <source>
        <dbReference type="SAM" id="MobiDB-lite"/>
    </source>
</evidence>
<dbReference type="PANTHER" id="PTHR13581:SF5">
    <property type="entry name" value="MRG_MORF4L-BINDING PROTEIN"/>
    <property type="match status" value="1"/>
</dbReference>
<comment type="caution">
    <text evidence="9">The sequence shown here is derived from an EMBL/GenBank/DDBJ whole genome shotgun (WGS) entry which is preliminary data.</text>
</comment>
<proteinExistence type="inferred from homology"/>
<feature type="region of interest" description="Disordered" evidence="8">
    <location>
        <begin position="1"/>
        <end position="34"/>
    </location>
</feature>
<dbReference type="InterPro" id="IPR012423">
    <property type="entry name" value="Eaf7/MRGBP"/>
</dbReference>
<evidence type="ECO:0000256" key="7">
    <source>
        <dbReference type="ARBA" id="ARBA00025178"/>
    </source>
</evidence>
<dbReference type="Pfam" id="PF07904">
    <property type="entry name" value="Eaf7"/>
    <property type="match status" value="1"/>
</dbReference>
<comment type="subcellular location">
    <subcellularLocation>
        <location evidence="1">Nucleus</location>
    </subcellularLocation>
</comment>
<dbReference type="OrthoDB" id="5595141at2759"/>
<dbReference type="GO" id="GO:0006325">
    <property type="term" value="P:chromatin organization"/>
    <property type="evidence" value="ECO:0007669"/>
    <property type="project" value="UniProtKB-KW"/>
</dbReference>
<comment type="similarity">
    <text evidence="2">Belongs to the EAF7 family.</text>
</comment>
<evidence type="ECO:0000313" key="9">
    <source>
        <dbReference type="EMBL" id="KAG9241187.1"/>
    </source>
</evidence>
<feature type="region of interest" description="Disordered" evidence="8">
    <location>
        <begin position="139"/>
        <end position="274"/>
    </location>
</feature>
<keyword evidence="6" id="KW-0539">Nucleus</keyword>
<dbReference type="Proteomes" id="UP000887226">
    <property type="component" value="Unassembled WGS sequence"/>
</dbReference>
<feature type="compositionally biased region" description="Low complexity" evidence="8">
    <location>
        <begin position="146"/>
        <end position="161"/>
    </location>
</feature>
<comment type="function">
    <text evidence="7">Component of the NuA4 histone acetyltransferase complex which is involved in transcriptional activation of selected genes principally by acetylation of nucleosomal histone H4 and H2A. The NuA4 complex is also involved in DNA repair.</text>
</comment>
<evidence type="ECO:0000256" key="6">
    <source>
        <dbReference type="ARBA" id="ARBA00023242"/>
    </source>
</evidence>
<evidence type="ECO:0000256" key="3">
    <source>
        <dbReference type="ARBA" id="ARBA00022853"/>
    </source>
</evidence>
<evidence type="ECO:0000256" key="5">
    <source>
        <dbReference type="ARBA" id="ARBA00023163"/>
    </source>
</evidence>
<evidence type="ECO:0000256" key="1">
    <source>
        <dbReference type="ARBA" id="ARBA00004123"/>
    </source>
</evidence>
<dbReference type="EMBL" id="MU254255">
    <property type="protein sequence ID" value="KAG9241187.1"/>
    <property type="molecule type" value="Genomic_DNA"/>
</dbReference>
<keyword evidence="3" id="KW-0156">Chromatin regulator</keyword>
<protein>
    <submittedName>
        <fullName evidence="9">Chromatin modification-related protein EAF7-domain-containing protein</fullName>
    </submittedName>
</protein>
<keyword evidence="5" id="KW-0804">Transcription</keyword>
<dbReference type="GO" id="GO:0006357">
    <property type="term" value="P:regulation of transcription by RNA polymerase II"/>
    <property type="evidence" value="ECO:0007669"/>
    <property type="project" value="TreeGrafter"/>
</dbReference>
<accession>A0A9P7YXH6</accession>
<feature type="compositionally biased region" description="Acidic residues" evidence="8">
    <location>
        <begin position="16"/>
        <end position="34"/>
    </location>
</feature>
<organism evidence="9 10">
    <name type="scientific">Calycina marina</name>
    <dbReference type="NCBI Taxonomy" id="1763456"/>
    <lineage>
        <taxon>Eukaryota</taxon>
        <taxon>Fungi</taxon>
        <taxon>Dikarya</taxon>
        <taxon>Ascomycota</taxon>
        <taxon>Pezizomycotina</taxon>
        <taxon>Leotiomycetes</taxon>
        <taxon>Helotiales</taxon>
        <taxon>Pezizellaceae</taxon>
        <taxon>Calycina</taxon>
    </lineage>
</organism>
<dbReference type="AlphaFoldDB" id="A0A9P7YXH6"/>
<name>A0A9P7YXH6_9HELO</name>
<reference evidence="9" key="1">
    <citation type="journal article" date="2021" name="IMA Fungus">
        <title>Genomic characterization of three marine fungi, including Emericellopsis atlantica sp. nov. with signatures of a generalist lifestyle and marine biomass degradation.</title>
        <authorList>
            <person name="Hagestad O.C."/>
            <person name="Hou L."/>
            <person name="Andersen J.H."/>
            <person name="Hansen E.H."/>
            <person name="Altermark B."/>
            <person name="Li C."/>
            <person name="Kuhnert E."/>
            <person name="Cox R.J."/>
            <person name="Crous P.W."/>
            <person name="Spatafora J.W."/>
            <person name="Lail K."/>
            <person name="Amirebrahimi M."/>
            <person name="Lipzen A."/>
            <person name="Pangilinan J."/>
            <person name="Andreopoulos W."/>
            <person name="Hayes R.D."/>
            <person name="Ng V."/>
            <person name="Grigoriev I.V."/>
            <person name="Jackson S.A."/>
            <person name="Sutton T.D.S."/>
            <person name="Dobson A.D.W."/>
            <person name="Rama T."/>
        </authorList>
    </citation>
    <scope>NUCLEOTIDE SEQUENCE</scope>
    <source>
        <strain evidence="9">TRa3180A</strain>
    </source>
</reference>
<feature type="compositionally biased region" description="Acidic residues" evidence="8">
    <location>
        <begin position="225"/>
        <end position="248"/>
    </location>
</feature>